<evidence type="ECO:0000313" key="1">
    <source>
        <dbReference type="EMBL" id="EEG89410.1"/>
    </source>
</evidence>
<dbReference type="EMBL" id="ABVR01000041">
    <property type="protein sequence ID" value="EEG89410.1"/>
    <property type="molecule type" value="Genomic_DNA"/>
</dbReference>
<organism evidence="1 2">
    <name type="scientific">Coprococcus comes ATCC 27758</name>
    <dbReference type="NCBI Taxonomy" id="470146"/>
    <lineage>
        <taxon>Bacteria</taxon>
        <taxon>Bacillati</taxon>
        <taxon>Bacillota</taxon>
        <taxon>Clostridia</taxon>
        <taxon>Lachnospirales</taxon>
        <taxon>Lachnospiraceae</taxon>
        <taxon>Coprococcus</taxon>
    </lineage>
</organism>
<comment type="caution">
    <text evidence="1">The sequence shown here is derived from an EMBL/GenBank/DDBJ whole genome shotgun (WGS) entry which is preliminary data.</text>
</comment>
<sequence length="39" mass="4393">MVIDCQIDSDDKVWPMVAPGAPISEAFDEKDLQEKQQTN</sequence>
<dbReference type="AlphaFoldDB" id="C0BBD6"/>
<accession>C0BBD6</accession>
<name>C0BBD6_9FIRM</name>
<reference evidence="1 2" key="2">
    <citation type="submission" date="2009-03" db="EMBL/GenBank/DDBJ databases">
        <title>Draft genome sequence of Coprococcus comes (ATCC 27758).</title>
        <authorList>
            <person name="Sudarsanam P."/>
            <person name="Ley R."/>
            <person name="Guruge J."/>
            <person name="Turnbaugh P.J."/>
            <person name="Mahowald M."/>
            <person name="Liep D."/>
            <person name="Gordon J."/>
        </authorList>
    </citation>
    <scope>NUCLEOTIDE SEQUENCE [LARGE SCALE GENOMIC DNA]</scope>
    <source>
        <strain evidence="1 2">ATCC 27758</strain>
    </source>
</reference>
<gene>
    <name evidence="1" type="ORF">COPCOM_02392</name>
</gene>
<proteinExistence type="predicted"/>
<evidence type="ECO:0008006" key="3">
    <source>
        <dbReference type="Google" id="ProtNLM"/>
    </source>
</evidence>
<evidence type="ECO:0000313" key="2">
    <source>
        <dbReference type="Proteomes" id="UP000003793"/>
    </source>
</evidence>
<reference evidence="1 2" key="1">
    <citation type="submission" date="2009-02" db="EMBL/GenBank/DDBJ databases">
        <authorList>
            <person name="Fulton L."/>
            <person name="Clifton S."/>
            <person name="Fulton B."/>
            <person name="Xu J."/>
            <person name="Minx P."/>
            <person name="Pepin K.H."/>
            <person name="Johnson M."/>
            <person name="Bhonagiri V."/>
            <person name="Nash W.E."/>
            <person name="Mardis E.R."/>
            <person name="Wilson R.K."/>
        </authorList>
    </citation>
    <scope>NUCLEOTIDE SEQUENCE [LARGE SCALE GENOMIC DNA]</scope>
    <source>
        <strain evidence="1 2">ATCC 27758</strain>
    </source>
</reference>
<protein>
    <recommendedName>
        <fullName evidence="3">Acetolactate synthase</fullName>
    </recommendedName>
</protein>
<dbReference type="Proteomes" id="UP000003793">
    <property type="component" value="Unassembled WGS sequence"/>
</dbReference>
<dbReference type="HOGENOM" id="CLU_3308031_0_0_9"/>